<comment type="caution">
    <text evidence="2">The sequence shown here is derived from an EMBL/GenBank/DDBJ whole genome shotgun (WGS) entry which is preliminary data.</text>
</comment>
<keyword evidence="3" id="KW-1185">Reference proteome</keyword>
<feature type="region of interest" description="Disordered" evidence="1">
    <location>
        <begin position="52"/>
        <end position="217"/>
    </location>
</feature>
<feature type="compositionally biased region" description="Basic and acidic residues" evidence="1">
    <location>
        <begin position="106"/>
        <end position="120"/>
    </location>
</feature>
<organism evidence="2 3">
    <name type="scientific">Riccia sorocarpa</name>
    <dbReference type="NCBI Taxonomy" id="122646"/>
    <lineage>
        <taxon>Eukaryota</taxon>
        <taxon>Viridiplantae</taxon>
        <taxon>Streptophyta</taxon>
        <taxon>Embryophyta</taxon>
        <taxon>Marchantiophyta</taxon>
        <taxon>Marchantiopsida</taxon>
        <taxon>Marchantiidae</taxon>
        <taxon>Marchantiales</taxon>
        <taxon>Ricciaceae</taxon>
        <taxon>Riccia</taxon>
    </lineage>
</organism>
<protein>
    <submittedName>
        <fullName evidence="2">Uncharacterized protein</fullName>
    </submittedName>
</protein>
<sequence>MAQIGHAGPITWPDLRQDAFQHLEDTGGFGDKRRRWVCKVYSGTEALGKEDVEDCPRSWFDEREGEPAPAPQDESDSEEDREITWDIKASHKHEVERTVAAKSAKSLKDKGKSVAEEAPRKKPSVLTQAPKEKLLGSKIVVEKASLSRESKTDSGKRKRESYVTPPLPSKAPVEVTAETLMSEDKESGSSDKDRGDATDSGSDILPPSQPVNKKGAKLKTLKQMDKSNIDREKHDIRRRAVEQCHVSVVPIVILLEQLLEPTLEQDSSKWEPYHIRALSESFVDTLTTSMMTNTDNNYHSLIVVLQPRLCKKNMKEDWQEDYPSTWSFSQQIEYYHKHWLERRRANSRTSTELTIETQIIDLGHSVESKMLTT</sequence>
<feature type="compositionally biased region" description="Basic and acidic residues" evidence="1">
    <location>
        <begin position="82"/>
        <end position="99"/>
    </location>
</feature>
<accession>A0ABD3I073</accession>
<evidence type="ECO:0000313" key="3">
    <source>
        <dbReference type="Proteomes" id="UP001633002"/>
    </source>
</evidence>
<feature type="compositionally biased region" description="Basic and acidic residues" evidence="1">
    <location>
        <begin position="145"/>
        <end position="155"/>
    </location>
</feature>
<evidence type="ECO:0000313" key="2">
    <source>
        <dbReference type="EMBL" id="KAL3695711.1"/>
    </source>
</evidence>
<name>A0ABD3I073_9MARC</name>
<feature type="compositionally biased region" description="Basic and acidic residues" evidence="1">
    <location>
        <begin position="52"/>
        <end position="66"/>
    </location>
</feature>
<proteinExistence type="predicted"/>
<dbReference type="AlphaFoldDB" id="A0ABD3I073"/>
<evidence type="ECO:0000256" key="1">
    <source>
        <dbReference type="SAM" id="MobiDB-lite"/>
    </source>
</evidence>
<dbReference type="EMBL" id="JBJQOH010000002">
    <property type="protein sequence ID" value="KAL3695711.1"/>
    <property type="molecule type" value="Genomic_DNA"/>
</dbReference>
<reference evidence="2 3" key="1">
    <citation type="submission" date="2024-09" db="EMBL/GenBank/DDBJ databases">
        <title>Chromosome-scale assembly of Riccia sorocarpa.</title>
        <authorList>
            <person name="Paukszto L."/>
        </authorList>
    </citation>
    <scope>NUCLEOTIDE SEQUENCE [LARGE SCALE GENOMIC DNA]</scope>
    <source>
        <strain evidence="2">LP-2024</strain>
        <tissue evidence="2">Aerial parts of the thallus</tissue>
    </source>
</reference>
<feature type="compositionally biased region" description="Basic and acidic residues" evidence="1">
    <location>
        <begin position="182"/>
        <end position="197"/>
    </location>
</feature>
<gene>
    <name evidence="2" type="ORF">R1sor_009787</name>
</gene>
<dbReference type="Proteomes" id="UP001633002">
    <property type="component" value="Unassembled WGS sequence"/>
</dbReference>